<dbReference type="KEGG" id="pgri:PgNI_05153"/>
<dbReference type="RefSeq" id="XP_030982536.1">
    <property type="nucleotide sequence ID" value="XM_031125190.1"/>
</dbReference>
<accession>A0A6P8B5M8</accession>
<proteinExistence type="predicted"/>
<dbReference type="Proteomes" id="UP000515153">
    <property type="component" value="Chromosome I"/>
</dbReference>
<evidence type="ECO:0000313" key="1">
    <source>
        <dbReference type="Proteomes" id="UP000515153"/>
    </source>
</evidence>
<gene>
    <name evidence="2" type="ORF">PgNI_05153</name>
</gene>
<sequence length="92" mass="10186">MPNTSEVDGVEPRETRLTIPILSALRKQLESEPLMLCGYSSTATEAQLAESQQTFGTESFCIRITAIKEEGFSRDGLCKVAQLHIWAPVSDR</sequence>
<keyword evidence="1" id="KW-1185">Reference proteome</keyword>
<reference evidence="2" key="3">
    <citation type="submission" date="2025-08" db="UniProtKB">
        <authorList>
            <consortium name="RefSeq"/>
        </authorList>
    </citation>
    <scope>IDENTIFICATION</scope>
    <source>
        <strain evidence="2">NI907</strain>
    </source>
</reference>
<evidence type="ECO:0000313" key="2">
    <source>
        <dbReference type="RefSeq" id="XP_030982536.1"/>
    </source>
</evidence>
<reference evidence="1 2" key="1">
    <citation type="journal article" date="2019" name="Mol. Biol. Evol.">
        <title>Blast fungal genomes show frequent chromosomal changes, gene gains and losses, and effector gene turnover.</title>
        <authorList>
            <person name="Gomez Luciano L.B."/>
            <person name="Jason Tsai I."/>
            <person name="Chuma I."/>
            <person name="Tosa Y."/>
            <person name="Chen Y.H."/>
            <person name="Li J.Y."/>
            <person name="Li M.Y."/>
            <person name="Jade Lu M.Y."/>
            <person name="Nakayashiki H."/>
            <person name="Li W.H."/>
        </authorList>
    </citation>
    <scope>NUCLEOTIDE SEQUENCE [LARGE SCALE GENOMIC DNA]</scope>
    <source>
        <strain evidence="1 2">NI907</strain>
    </source>
</reference>
<dbReference type="GeneID" id="41960099"/>
<organism evidence="1 2">
    <name type="scientific">Pyricularia grisea</name>
    <name type="common">Crabgrass-specific blast fungus</name>
    <name type="synonym">Magnaporthe grisea</name>
    <dbReference type="NCBI Taxonomy" id="148305"/>
    <lineage>
        <taxon>Eukaryota</taxon>
        <taxon>Fungi</taxon>
        <taxon>Dikarya</taxon>
        <taxon>Ascomycota</taxon>
        <taxon>Pezizomycotina</taxon>
        <taxon>Sordariomycetes</taxon>
        <taxon>Sordariomycetidae</taxon>
        <taxon>Magnaporthales</taxon>
        <taxon>Pyriculariaceae</taxon>
        <taxon>Pyricularia</taxon>
    </lineage>
</organism>
<name>A0A6P8B5M8_PYRGI</name>
<reference evidence="2" key="2">
    <citation type="submission" date="2019-10" db="EMBL/GenBank/DDBJ databases">
        <authorList>
            <consortium name="NCBI Genome Project"/>
        </authorList>
    </citation>
    <scope>NUCLEOTIDE SEQUENCE</scope>
    <source>
        <strain evidence="2">NI907</strain>
    </source>
</reference>
<protein>
    <submittedName>
        <fullName evidence="2">Uncharacterized protein</fullName>
    </submittedName>
</protein>
<dbReference type="AlphaFoldDB" id="A0A6P8B5M8"/>